<sequence>MNTRKETPIDETEDDLCRALWIAVAIQAIIDASSKSRKKSAIKERSRALQWLSDNSDEESDLAWVCDLAGIDFRELRKRFKKSLRNPDESIDFRCLKKAGIENRGTESRKRYFARARKNARIRQERTATQTEADKQVRVISPYCELKDAPQLKAKRAS</sequence>
<organism evidence="1 2">
    <name type="scientific">Luteolibacter algae</name>
    <dbReference type="NCBI Taxonomy" id="454151"/>
    <lineage>
        <taxon>Bacteria</taxon>
        <taxon>Pseudomonadati</taxon>
        <taxon>Verrucomicrobiota</taxon>
        <taxon>Verrucomicrobiia</taxon>
        <taxon>Verrucomicrobiales</taxon>
        <taxon>Verrucomicrobiaceae</taxon>
        <taxon>Luteolibacter</taxon>
    </lineage>
</organism>
<name>A0ABW5D805_9BACT</name>
<keyword evidence="2" id="KW-1185">Reference proteome</keyword>
<gene>
    <name evidence="1" type="ORF">ACFSSA_09300</name>
</gene>
<comment type="caution">
    <text evidence="1">The sequence shown here is derived from an EMBL/GenBank/DDBJ whole genome shotgun (WGS) entry which is preliminary data.</text>
</comment>
<evidence type="ECO:0000313" key="2">
    <source>
        <dbReference type="Proteomes" id="UP001597375"/>
    </source>
</evidence>
<dbReference type="Proteomes" id="UP001597375">
    <property type="component" value="Unassembled WGS sequence"/>
</dbReference>
<dbReference type="RefSeq" id="WP_386820160.1">
    <property type="nucleotide sequence ID" value="NZ_JBHUIT010000017.1"/>
</dbReference>
<reference evidence="2" key="1">
    <citation type="journal article" date="2019" name="Int. J. Syst. Evol. Microbiol.">
        <title>The Global Catalogue of Microorganisms (GCM) 10K type strain sequencing project: providing services to taxonomists for standard genome sequencing and annotation.</title>
        <authorList>
            <consortium name="The Broad Institute Genomics Platform"/>
            <consortium name="The Broad Institute Genome Sequencing Center for Infectious Disease"/>
            <person name="Wu L."/>
            <person name="Ma J."/>
        </authorList>
    </citation>
    <scope>NUCLEOTIDE SEQUENCE [LARGE SCALE GENOMIC DNA]</scope>
    <source>
        <strain evidence="2">CGMCC 4.7106</strain>
    </source>
</reference>
<accession>A0ABW5D805</accession>
<evidence type="ECO:0000313" key="1">
    <source>
        <dbReference type="EMBL" id="MFD2256871.1"/>
    </source>
</evidence>
<dbReference type="EMBL" id="JBHUIT010000017">
    <property type="protein sequence ID" value="MFD2256871.1"/>
    <property type="molecule type" value="Genomic_DNA"/>
</dbReference>
<proteinExistence type="predicted"/>
<protein>
    <submittedName>
        <fullName evidence="1">Uncharacterized protein</fullName>
    </submittedName>
</protein>